<evidence type="ECO:0000259" key="3">
    <source>
        <dbReference type="Pfam" id="PF26337"/>
    </source>
</evidence>
<name>A0A3F3HAR9_9LACO</name>
<accession>A0A3F3HAR9</accession>
<dbReference type="InterPro" id="IPR058591">
    <property type="entry name" value="Gtf3_N"/>
</dbReference>
<feature type="domain" description="Glucosyltransferase 3-like N-terminal" evidence="2">
    <location>
        <begin position="2"/>
        <end position="162"/>
    </location>
</feature>
<sequence length="356" mass="39990">MTNWITSVVDNDYVTKRASGIIANQMAAKSVSSVGFRQLYYPRMYAKQLQEVGKDTRREYLEAMLGSVLPGDMVIVQYPLWTNSTEFELEFVNYLKDNRQAKVVALVWDIISWVQDNRERDYTGDASLWMLNKYDLVIAANEKMITRLHDEGGVTSAMIPMHLTDFVYHGPLAAKQFKRELYYVSTGIDPALIDEYPTNIPINFIGPDNSVGEVPDYIHLLGPMDSNDIPRHLDGGFGLLYYAQNSGYKGMHRYGEYNNPMKLSLYLASGIPVVTLANTAHARWIKERGIGLVIDSLSDIETAINGVSEAEYYRMIANIKPFQSAVSSGFFAKSAALEAISYVNLGIQTRGDKKGE</sequence>
<keyword evidence="5" id="KW-1185">Reference proteome</keyword>
<dbReference type="AlphaFoldDB" id="A0A3F3HAR9"/>
<dbReference type="GO" id="GO:0016740">
    <property type="term" value="F:transferase activity"/>
    <property type="evidence" value="ECO:0007669"/>
    <property type="project" value="UniProtKB-KW"/>
</dbReference>
<gene>
    <name evidence="4" type="ORF">FPFC_080040</name>
</gene>
<dbReference type="Pfam" id="PF26334">
    <property type="entry name" value="Gtf3_N"/>
    <property type="match status" value="1"/>
</dbReference>
<feature type="domain" description="Glucosyltransferase 3-like C-terminal" evidence="3">
    <location>
        <begin position="181"/>
        <end position="339"/>
    </location>
</feature>
<dbReference type="Gene3D" id="3.40.50.2000">
    <property type="entry name" value="Glycogen Phosphorylase B"/>
    <property type="match status" value="2"/>
</dbReference>
<dbReference type="RefSeq" id="WP_059379202.1">
    <property type="nucleotide sequence ID" value="NZ_DF968070.1"/>
</dbReference>
<reference evidence="4 5" key="1">
    <citation type="journal article" date="2015" name="BMC Genomics">
        <title>Comparative genomics of Fructobacillus spp. and Leuconostoc spp. reveals niche-specific evolution of Fructobacillus spp.</title>
        <authorList>
            <person name="Endo A."/>
            <person name="Tanizawa Y."/>
            <person name="Tanaka N."/>
            <person name="Maeno S."/>
            <person name="Kumar H."/>
            <person name="Shiwa Y."/>
            <person name="Okada S."/>
            <person name="Yoshikawa H."/>
            <person name="Dicks L."/>
            <person name="Nakagawa J."/>
            <person name="Arita M."/>
        </authorList>
    </citation>
    <scope>NUCLEOTIDE SEQUENCE [LARGE SCALE GENOMIC DNA]</scope>
    <source>
        <strain evidence="4 5">DSM 15468</strain>
    </source>
</reference>
<dbReference type="Proteomes" id="UP000061227">
    <property type="component" value="Unassembled WGS sequence"/>
</dbReference>
<dbReference type="InterPro" id="IPR058592">
    <property type="entry name" value="Gtf3_C"/>
</dbReference>
<evidence type="ECO:0000256" key="1">
    <source>
        <dbReference type="ARBA" id="ARBA00022679"/>
    </source>
</evidence>
<dbReference type="Pfam" id="PF26337">
    <property type="entry name" value="Gtf3_C"/>
    <property type="match status" value="1"/>
</dbReference>
<dbReference type="STRING" id="220714.SAMN05660469_0016"/>
<evidence type="ECO:0000313" key="4">
    <source>
        <dbReference type="EMBL" id="GAP03429.1"/>
    </source>
</evidence>
<evidence type="ECO:0000313" key="5">
    <source>
        <dbReference type="Proteomes" id="UP000061227"/>
    </source>
</evidence>
<dbReference type="PIRSF" id="PIRSF007023">
    <property type="entry name" value="UDP-Galf_transf"/>
    <property type="match status" value="1"/>
</dbReference>
<keyword evidence="1 4" id="KW-0808">Transferase</keyword>
<organism evidence="4 5">
    <name type="scientific">Fructobacillus pseudoficulneus</name>
    <dbReference type="NCBI Taxonomy" id="220714"/>
    <lineage>
        <taxon>Bacteria</taxon>
        <taxon>Bacillati</taxon>
        <taxon>Bacillota</taxon>
        <taxon>Bacilli</taxon>
        <taxon>Lactobacillales</taxon>
        <taxon>Lactobacillaceae</taxon>
        <taxon>Fructobacillus</taxon>
    </lineage>
</organism>
<evidence type="ECO:0000259" key="2">
    <source>
        <dbReference type="Pfam" id="PF26334"/>
    </source>
</evidence>
<protein>
    <submittedName>
        <fullName evidence="4">Beta-1,6-galactofuranosyltransferase</fullName>
    </submittedName>
</protein>
<dbReference type="SUPFAM" id="SSF53756">
    <property type="entry name" value="UDP-Glycosyltransferase/glycogen phosphorylase"/>
    <property type="match status" value="1"/>
</dbReference>
<dbReference type="EMBL" id="DF968070">
    <property type="protein sequence ID" value="GAP03429.1"/>
    <property type="molecule type" value="Genomic_DNA"/>
</dbReference>
<dbReference type="OrthoDB" id="9790931at2"/>
<proteinExistence type="predicted"/>